<proteinExistence type="predicted"/>
<evidence type="ECO:0000313" key="1">
    <source>
        <dbReference type="EMBL" id="KAJ8018218.1"/>
    </source>
</evidence>
<comment type="caution">
    <text evidence="1">The sequence shown here is derived from an EMBL/GenBank/DDBJ whole genome shotgun (WGS) entry which is preliminary data.</text>
</comment>
<dbReference type="EMBL" id="JAIZAY010000528">
    <property type="protein sequence ID" value="KAJ8018218.1"/>
    <property type="molecule type" value="Genomic_DNA"/>
</dbReference>
<evidence type="ECO:0000313" key="2">
    <source>
        <dbReference type="Proteomes" id="UP001152320"/>
    </source>
</evidence>
<reference evidence="1" key="1">
    <citation type="submission" date="2021-10" db="EMBL/GenBank/DDBJ databases">
        <title>Tropical sea cucumber genome reveals ecological adaptation and Cuvierian tubules defense mechanism.</title>
        <authorList>
            <person name="Chen T."/>
        </authorList>
    </citation>
    <scope>NUCLEOTIDE SEQUENCE</scope>
    <source>
        <strain evidence="1">Nanhai2018</strain>
        <tissue evidence="1">Muscle</tissue>
    </source>
</reference>
<accession>A0A9Q0Y974</accession>
<protein>
    <submittedName>
        <fullName evidence="1">Uncharacterized protein</fullName>
    </submittedName>
</protein>
<gene>
    <name evidence="1" type="ORF">HOLleu_43917</name>
</gene>
<sequence>MSWSIVSKVLDRSRKIPMEVSFLVAALFKLSRASTRASSVERPGWSEPMVQLNWLVESILCLLRNE</sequence>
<dbReference type="Proteomes" id="UP001152320">
    <property type="component" value="Unassembled WGS sequence"/>
</dbReference>
<organism evidence="1 2">
    <name type="scientific">Holothuria leucospilota</name>
    <name type="common">Black long sea cucumber</name>
    <name type="synonym">Mertensiothuria leucospilota</name>
    <dbReference type="NCBI Taxonomy" id="206669"/>
    <lineage>
        <taxon>Eukaryota</taxon>
        <taxon>Metazoa</taxon>
        <taxon>Echinodermata</taxon>
        <taxon>Eleutherozoa</taxon>
        <taxon>Echinozoa</taxon>
        <taxon>Holothuroidea</taxon>
        <taxon>Aspidochirotacea</taxon>
        <taxon>Aspidochirotida</taxon>
        <taxon>Holothuriidae</taxon>
        <taxon>Holothuria</taxon>
    </lineage>
</organism>
<keyword evidence="2" id="KW-1185">Reference proteome</keyword>
<dbReference type="AlphaFoldDB" id="A0A9Q0Y974"/>
<name>A0A9Q0Y974_HOLLE</name>